<organism evidence="2 3">
    <name type="scientific">Thioalkalivibrio versutus</name>
    <dbReference type="NCBI Taxonomy" id="106634"/>
    <lineage>
        <taxon>Bacteria</taxon>
        <taxon>Pseudomonadati</taxon>
        <taxon>Pseudomonadota</taxon>
        <taxon>Gammaproteobacteria</taxon>
        <taxon>Chromatiales</taxon>
        <taxon>Ectothiorhodospiraceae</taxon>
        <taxon>Thioalkalivibrio</taxon>
    </lineage>
</organism>
<reference evidence="2 3" key="1">
    <citation type="submission" date="2015-04" db="EMBL/GenBank/DDBJ databases">
        <title>Complete Sequence for the Genome of the Thioalkalivibrio versutus D301.</title>
        <authorList>
            <person name="Mu T."/>
            <person name="Zhou J."/>
            <person name="Xu X."/>
        </authorList>
    </citation>
    <scope>NUCLEOTIDE SEQUENCE [LARGE SCALE GENOMIC DNA]</scope>
    <source>
        <strain evidence="2 3">D301</strain>
    </source>
</reference>
<name>A0A0G3GAA6_9GAMM</name>
<dbReference type="KEGG" id="tvr:TVD_10280"/>
<dbReference type="Pfam" id="PF21168">
    <property type="entry name" value="FkbO_Hyg5-like_N"/>
    <property type="match status" value="1"/>
</dbReference>
<evidence type="ECO:0000259" key="1">
    <source>
        <dbReference type="Pfam" id="PF21168"/>
    </source>
</evidence>
<dbReference type="SUPFAM" id="SSF55298">
    <property type="entry name" value="YjgF-like"/>
    <property type="match status" value="1"/>
</dbReference>
<dbReference type="AlphaFoldDB" id="A0A0G3GAA6"/>
<dbReference type="Proteomes" id="UP000064201">
    <property type="component" value="Chromosome"/>
</dbReference>
<dbReference type="EMBL" id="CP011367">
    <property type="protein sequence ID" value="AKJ95721.1"/>
    <property type="molecule type" value="Genomic_DNA"/>
</dbReference>
<gene>
    <name evidence="2" type="ORF">TVD_10280</name>
</gene>
<dbReference type="InterPro" id="IPR035959">
    <property type="entry name" value="RutC-like_sf"/>
</dbReference>
<feature type="domain" description="Chorismatase FkbO/Hyg5-like N-terminal" evidence="1">
    <location>
        <begin position="55"/>
        <end position="174"/>
    </location>
</feature>
<evidence type="ECO:0000313" key="2">
    <source>
        <dbReference type="EMBL" id="AKJ95721.1"/>
    </source>
</evidence>
<sequence>MPPLTLRSQLMPEAAAGPETGMHIRLREPAGIDSGPGHLEIRPGLHPLAPDHYVEYWTASGTPTPIHEGPVRLLEHEDVLFATWSGPDNGLREQTEHAYRALLAACRARGFEHLARVWNYFGDIHAEEDGLERYQAFCMGRATALETLEIPLASMPAATAIGSDQRQLVIYLIATRTPAESLENPRQVSAYHYPARYSPKSPTFARATRLETADGPLILLSGTASIVGHESRHPDDVVAQARETLANLRSLHDTAGHELPRPAWLRVYLRHPEDRPKVAAVLAEHYHDVHPGPIVQWVRGDVCRRELLLEIEGVHA</sequence>
<dbReference type="STRING" id="106634.TVD_10280"/>
<proteinExistence type="predicted"/>
<dbReference type="RefSeq" id="WP_047251554.1">
    <property type="nucleotide sequence ID" value="NZ_CP011367.1"/>
</dbReference>
<dbReference type="OrthoDB" id="1114505at2"/>
<accession>A0A0G3GAA6</accession>
<protein>
    <submittedName>
        <fullName evidence="2">Pteridine-dependent deoxygenase like protein</fullName>
    </submittedName>
</protein>
<dbReference type="PATRIC" id="fig|106634.4.peg.2105"/>
<dbReference type="Gene3D" id="3.30.1330.40">
    <property type="entry name" value="RutC-like"/>
    <property type="match status" value="1"/>
</dbReference>
<keyword evidence="3" id="KW-1185">Reference proteome</keyword>
<evidence type="ECO:0000313" key="3">
    <source>
        <dbReference type="Proteomes" id="UP000064201"/>
    </source>
</evidence>
<dbReference type="InterPro" id="IPR049368">
    <property type="entry name" value="FkbO_Hyg5-like_N"/>
</dbReference>